<evidence type="ECO:0000313" key="1">
    <source>
        <dbReference type="EMBL" id="GAF84697.1"/>
    </source>
</evidence>
<gene>
    <name evidence="1" type="ORF">S01H1_09611</name>
</gene>
<accession>X0T925</accession>
<name>X0T925_9ZZZZ</name>
<dbReference type="EMBL" id="BARS01004912">
    <property type="protein sequence ID" value="GAF84697.1"/>
    <property type="molecule type" value="Genomic_DNA"/>
</dbReference>
<protein>
    <submittedName>
        <fullName evidence="1">Uncharacterized protein</fullName>
    </submittedName>
</protein>
<organism evidence="1">
    <name type="scientific">marine sediment metagenome</name>
    <dbReference type="NCBI Taxonomy" id="412755"/>
    <lineage>
        <taxon>unclassified sequences</taxon>
        <taxon>metagenomes</taxon>
        <taxon>ecological metagenomes</taxon>
    </lineage>
</organism>
<reference evidence="1" key="1">
    <citation type="journal article" date="2014" name="Front. Microbiol.">
        <title>High frequency of phylogenetically diverse reductive dehalogenase-homologous genes in deep subseafloor sedimentary metagenomes.</title>
        <authorList>
            <person name="Kawai M."/>
            <person name="Futagami T."/>
            <person name="Toyoda A."/>
            <person name="Takaki Y."/>
            <person name="Nishi S."/>
            <person name="Hori S."/>
            <person name="Arai W."/>
            <person name="Tsubouchi T."/>
            <person name="Morono Y."/>
            <person name="Uchiyama I."/>
            <person name="Ito T."/>
            <person name="Fujiyama A."/>
            <person name="Inagaki F."/>
            <person name="Takami H."/>
        </authorList>
    </citation>
    <scope>NUCLEOTIDE SEQUENCE</scope>
    <source>
        <strain evidence="1">Expedition CK06-06</strain>
    </source>
</reference>
<sequence>MNNYKNSTIEHLGVRPSGFYFNEVVKTKIIYIITINMNRKTHYGDKHYFTNRGGIEDKVITLLPGANEELQIDGKFLDKPVIKTLTGGFNTNNVNEFVFWDRTDDDQAINWDTSEYSYKTTGYSTNKAINITSDHLTAETYDDVLARPFPYNTSTLTPSSDMIGSIFTQINTNSRIPAIRNAFET</sequence>
<feature type="non-terminal residue" evidence="1">
    <location>
        <position position="185"/>
    </location>
</feature>
<dbReference type="AlphaFoldDB" id="X0T925"/>
<proteinExistence type="predicted"/>
<comment type="caution">
    <text evidence="1">The sequence shown here is derived from an EMBL/GenBank/DDBJ whole genome shotgun (WGS) entry which is preliminary data.</text>
</comment>